<reference evidence="3 4" key="2">
    <citation type="submission" date="2019-01" db="EMBL/GenBank/DDBJ databases">
        <title>A chromosome length genome reference of the Java medaka (oryzias javanicus).</title>
        <authorList>
            <person name="Herpin A."/>
            <person name="Takehana Y."/>
            <person name="Naruse K."/>
            <person name="Ansai S."/>
            <person name="Kawaguchi M."/>
        </authorList>
    </citation>
    <scope>NUCLEOTIDE SEQUENCE [LARGE SCALE GENOMIC DNA]</scope>
    <source>
        <strain evidence="3">RS831</strain>
        <tissue evidence="3">Whole body</tissue>
    </source>
</reference>
<feature type="compositionally biased region" description="Basic and acidic residues" evidence="2">
    <location>
        <begin position="495"/>
        <end position="514"/>
    </location>
</feature>
<proteinExistence type="predicted"/>
<accession>A0A3S2P439</accession>
<feature type="coiled-coil region" evidence="1">
    <location>
        <begin position="744"/>
        <end position="771"/>
    </location>
</feature>
<evidence type="ECO:0000313" key="4">
    <source>
        <dbReference type="Proteomes" id="UP000283210"/>
    </source>
</evidence>
<feature type="region of interest" description="Disordered" evidence="2">
    <location>
        <begin position="542"/>
        <end position="565"/>
    </location>
</feature>
<gene>
    <name evidence="3" type="ORF">OJAV_G00140630</name>
</gene>
<keyword evidence="4" id="KW-1185">Reference proteome</keyword>
<evidence type="ECO:0000313" key="3">
    <source>
        <dbReference type="EMBL" id="RVE63861.1"/>
    </source>
</evidence>
<evidence type="ECO:0000256" key="2">
    <source>
        <dbReference type="SAM" id="MobiDB-lite"/>
    </source>
</evidence>
<protein>
    <submittedName>
        <fullName evidence="3">Uncharacterized protein</fullName>
    </submittedName>
</protein>
<feature type="coiled-coil region" evidence="1">
    <location>
        <begin position="356"/>
        <end position="439"/>
    </location>
</feature>
<name>A0A3S2P439_ORYJA</name>
<evidence type="ECO:0000256" key="1">
    <source>
        <dbReference type="SAM" id="Coils"/>
    </source>
</evidence>
<feature type="coiled-coil region" evidence="1">
    <location>
        <begin position="823"/>
        <end position="924"/>
    </location>
</feature>
<feature type="region of interest" description="Disordered" evidence="2">
    <location>
        <begin position="495"/>
        <end position="516"/>
    </location>
</feature>
<reference evidence="3 4" key="1">
    <citation type="submission" date="2018-11" db="EMBL/GenBank/DDBJ databases">
        <authorList>
            <person name="Lopez-Roques C."/>
            <person name="Donnadieu C."/>
            <person name="Bouchez O."/>
            <person name="Klopp C."/>
            <person name="Cabau C."/>
            <person name="Zahm M."/>
        </authorList>
    </citation>
    <scope>NUCLEOTIDE SEQUENCE [LARGE SCALE GENOMIC DNA]</scope>
    <source>
        <strain evidence="3">RS831</strain>
        <tissue evidence="3">Whole body</tissue>
    </source>
</reference>
<feature type="region of interest" description="Disordered" evidence="2">
    <location>
        <begin position="1"/>
        <end position="44"/>
    </location>
</feature>
<dbReference type="Proteomes" id="UP000283210">
    <property type="component" value="Chromosome 14"/>
</dbReference>
<feature type="coiled-coil region" evidence="1">
    <location>
        <begin position="72"/>
        <end position="165"/>
    </location>
</feature>
<dbReference type="AlphaFoldDB" id="A0A3S2P439"/>
<organism evidence="3 4">
    <name type="scientific">Oryzias javanicus</name>
    <name type="common">Javanese ricefish</name>
    <name type="synonym">Aplocheilus javanicus</name>
    <dbReference type="NCBI Taxonomy" id="123683"/>
    <lineage>
        <taxon>Eukaryota</taxon>
        <taxon>Metazoa</taxon>
        <taxon>Chordata</taxon>
        <taxon>Craniata</taxon>
        <taxon>Vertebrata</taxon>
        <taxon>Euteleostomi</taxon>
        <taxon>Actinopterygii</taxon>
        <taxon>Neopterygii</taxon>
        <taxon>Teleostei</taxon>
        <taxon>Neoteleostei</taxon>
        <taxon>Acanthomorphata</taxon>
        <taxon>Ovalentaria</taxon>
        <taxon>Atherinomorphae</taxon>
        <taxon>Beloniformes</taxon>
        <taxon>Adrianichthyidae</taxon>
        <taxon>Oryziinae</taxon>
        <taxon>Oryzias</taxon>
    </lineage>
</organism>
<sequence>MKKIDLEKMIRRNRKRKEDTSIKTEEARKTVQDTEEEQKKTREESLPRFLHVCDQCKSKQMKWVYFQAKKKRRELDCRLEKTIRQRDELEITKIQIQKQKEDVERQKQDVMTSVLTMAKVKDNMENGYEEIRNLMEDVLRIKSSMADYSRELKKYQETFACMKDQVNSWKMRTASAGKIFSGDTFELEEHQKEAKPNIKIEAPEDTSEAKTLILLQPRVMVEDRDKVKESLGHQHTPIETQIQDQTLPVKDEAQFLMDSSQKVNLERQISELKGQDAAAQRLELEIHRTVEVIKTFLLEIGYQVTETNTNEQYKKEDGEAERVLDKLKQFQELLQIVKTAIEQSKLCVKKDTKSMKFAVEKRRRELDQKLEQILRQRDELEILKMKVQRESLETKNNLEKMTSCWSSMTKMITKFREKNEKIKIRMEKTEIKVRLLNEMNTPTEATQQQDIEKMCLLKTKCTAELERIRTKIKKSRESNFEKEMRDGRINERFGTTTERDDQTSKAISKQRENAEDQTITLTSQKLVSVLKLAESLDPETANNVWSSKSTKNKQKMQKEESDNCTQIQAEPVEGKVSTELFAEEFHKMNKQIEDKKQELNGHFQQIRREIQELEILKSELQIKRKENEHVLRKLMRQREKNEIMLNKIKQEKISLSEETRKKKRELDQRQEKIIRERDALEVFHLKMNRLKEELVIQQLHVKDKTADLYVHSKDLKQDLEKSDKKSIQWEIKEEQLSTDTAGFIKNLQRMKEKIQDHLVKITEDKNTLENLKMCLDQQKNGLKTFQGETLKLSDEVIRVKTKIKTASNIIVPEKGEKIDEMINKKNDLQKQELEVALEKVKRERQELEVLMTDLEIKKKENQRIVRKNIQKEKDFERILNEVREEKDTLKRENKRRKKELDLRLERIIRERDELEVMKIRFKKEKEVFTGGRIDLGLTGVSQVPGEIQKHWTLLQRCSKKCVDMTTYYEGLIQIIKGVKQQINVHADMITNSREETSKIQIEMKRQVEMIQSSVKRIQEDKRF</sequence>
<dbReference type="OrthoDB" id="10255522at2759"/>
<feature type="coiled-coil region" evidence="1">
    <location>
        <begin position="589"/>
        <end position="676"/>
    </location>
</feature>
<dbReference type="EMBL" id="CM012450">
    <property type="protein sequence ID" value="RVE63861.1"/>
    <property type="molecule type" value="Genomic_DNA"/>
</dbReference>
<keyword evidence="1" id="KW-0175">Coiled coil</keyword>